<evidence type="ECO:0000259" key="19">
    <source>
        <dbReference type="Pfam" id="PF14732"/>
    </source>
</evidence>
<dbReference type="PROSITE" id="PS51257">
    <property type="entry name" value="PROKAR_LIPOPROTEIN"/>
    <property type="match status" value="1"/>
</dbReference>
<evidence type="ECO:0000256" key="1">
    <source>
        <dbReference type="ARBA" id="ARBA00004123"/>
    </source>
</evidence>
<gene>
    <name evidence="20" type="ORF">K450DRAFT_256340</name>
</gene>
<feature type="binding site" evidence="13">
    <location>
        <begin position="60"/>
        <end position="63"/>
    </location>
    <ligand>
        <name>ATP</name>
        <dbReference type="ChEBI" id="CHEBI:30616"/>
    </ligand>
</feature>
<comment type="caution">
    <text evidence="20">The sequence shown here is derived from an EMBL/GenBank/DDBJ whole genome shotgun (WGS) entry which is preliminary data.</text>
</comment>
<dbReference type="InterPro" id="IPR042449">
    <property type="entry name" value="Ub-E1_IAD_1"/>
</dbReference>
<dbReference type="GO" id="GO:0031510">
    <property type="term" value="C:SUMO activating enzyme complex"/>
    <property type="evidence" value="ECO:0007669"/>
    <property type="project" value="UniProtKB-UniRule"/>
</dbReference>
<dbReference type="Gene3D" id="3.50.50.80">
    <property type="entry name" value="Ubiquitin-activating enzyme E1, inactive adenylation domain, subdomain 1"/>
    <property type="match status" value="1"/>
</dbReference>
<evidence type="ECO:0000256" key="8">
    <source>
        <dbReference type="ARBA" id="ARBA00022833"/>
    </source>
</evidence>
<feature type="domain" description="Ubiquitin-activating enzyme SCCH" evidence="18">
    <location>
        <begin position="316"/>
        <end position="372"/>
    </location>
</feature>
<evidence type="ECO:0000256" key="6">
    <source>
        <dbReference type="ARBA" id="ARBA00022741"/>
    </source>
</evidence>
<comment type="similarity">
    <text evidence="3 11">Belongs to the ubiquitin-activating E1 family.</text>
</comment>
<dbReference type="GO" id="GO:0016925">
    <property type="term" value="P:protein sumoylation"/>
    <property type="evidence" value="ECO:0007669"/>
    <property type="project" value="UniProtKB-UniRule"/>
</dbReference>
<reference evidence="20" key="2">
    <citation type="journal article" date="2022" name="Proc. Natl. Acad. Sci. U.S.A.">
        <title>Diploid-dominant life cycles characterize the early evolution of Fungi.</title>
        <authorList>
            <person name="Amses K.R."/>
            <person name="Simmons D.R."/>
            <person name="Longcore J.E."/>
            <person name="Mondo S.J."/>
            <person name="Seto K."/>
            <person name="Jeronimo G.H."/>
            <person name="Bonds A.E."/>
            <person name="Quandt C.A."/>
            <person name="Davis W.J."/>
            <person name="Chang Y."/>
            <person name="Federici B.A."/>
            <person name="Kuo A."/>
            <person name="LaButti K."/>
            <person name="Pangilinan J."/>
            <person name="Andreopoulos W."/>
            <person name="Tritt A."/>
            <person name="Riley R."/>
            <person name="Hundley H."/>
            <person name="Johnson J."/>
            <person name="Lipzen A."/>
            <person name="Barry K."/>
            <person name="Lang B.F."/>
            <person name="Cuomo C.A."/>
            <person name="Buchler N.E."/>
            <person name="Grigoriev I.V."/>
            <person name="Spatafora J.W."/>
            <person name="Stajich J.E."/>
            <person name="James T.Y."/>
        </authorList>
    </citation>
    <scope>NUCLEOTIDE SEQUENCE</scope>
    <source>
        <strain evidence="20">AG</strain>
    </source>
</reference>
<dbReference type="Pfam" id="PF00899">
    <property type="entry name" value="ThiF"/>
    <property type="match status" value="1"/>
</dbReference>
<feature type="binding site" evidence="14">
    <location>
        <position position="435"/>
    </location>
    <ligand>
        <name>Zn(2+)</name>
        <dbReference type="ChEBI" id="CHEBI:29105"/>
    </ligand>
</feature>
<dbReference type="GO" id="GO:0019948">
    <property type="term" value="F:SUMO activating enzyme activity"/>
    <property type="evidence" value="ECO:0007669"/>
    <property type="project" value="UniProtKB-UniRule"/>
</dbReference>
<dbReference type="InterPro" id="IPR023318">
    <property type="entry name" value="Ub_act_enz_dom_a_sf"/>
</dbReference>
<evidence type="ECO:0000256" key="5">
    <source>
        <dbReference type="ARBA" id="ARBA00022723"/>
    </source>
</evidence>
<evidence type="ECO:0000256" key="7">
    <source>
        <dbReference type="ARBA" id="ARBA00022786"/>
    </source>
</evidence>
<dbReference type="SUPFAM" id="SSF69572">
    <property type="entry name" value="Activating enzymes of the ubiquitin-like proteins"/>
    <property type="match status" value="1"/>
</dbReference>
<dbReference type="GO" id="GO:0005524">
    <property type="term" value="F:ATP binding"/>
    <property type="evidence" value="ECO:0007669"/>
    <property type="project" value="UniProtKB-UniRule"/>
</dbReference>
<comment type="subcellular location">
    <subcellularLocation>
        <location evidence="1">Nucleus</location>
    </subcellularLocation>
</comment>
<dbReference type="GO" id="GO:0005737">
    <property type="term" value="C:cytoplasm"/>
    <property type="evidence" value="ECO:0007669"/>
    <property type="project" value="TreeGrafter"/>
</dbReference>
<dbReference type="Pfam" id="PF14732">
    <property type="entry name" value="UAE_UbL"/>
    <property type="match status" value="1"/>
</dbReference>
<evidence type="ECO:0000313" key="20">
    <source>
        <dbReference type="EMBL" id="KAI8576590.1"/>
    </source>
</evidence>
<feature type="binding site" evidence="14">
    <location>
        <position position="438"/>
    </location>
    <ligand>
        <name>Zn(2+)</name>
        <dbReference type="ChEBI" id="CHEBI:29105"/>
    </ligand>
</feature>
<feature type="binding site" evidence="14">
    <location>
        <position position="165"/>
    </location>
    <ligand>
        <name>Zn(2+)</name>
        <dbReference type="ChEBI" id="CHEBI:29105"/>
    </ligand>
</feature>
<dbReference type="PANTHER" id="PTHR10953">
    <property type="entry name" value="UBIQUITIN-ACTIVATING ENZYME E1"/>
    <property type="match status" value="1"/>
</dbReference>
<dbReference type="GeneID" id="75916837"/>
<feature type="active site" description="Glycyl thioester intermediate" evidence="12 15">
    <location>
        <position position="177"/>
    </location>
</feature>
<dbReference type="Gene3D" id="3.10.290.20">
    <property type="entry name" value="Ubiquitin-like 2 activating enzyme e1b. Chain: B, domain 3"/>
    <property type="match status" value="1"/>
</dbReference>
<keyword evidence="8 11" id="KW-0862">Zinc</keyword>
<dbReference type="PIRSF" id="PIRSF039133">
    <property type="entry name" value="SUMO_E1B"/>
    <property type="match status" value="1"/>
</dbReference>
<dbReference type="InterPro" id="IPR000594">
    <property type="entry name" value="ThiF_NAD_FAD-bd"/>
</dbReference>
<dbReference type="FunFam" id="3.40.50.720:FF:000618">
    <property type="entry name" value="SUMO-activating enzyme subunit 2"/>
    <property type="match status" value="1"/>
</dbReference>
<feature type="region of interest" description="Disordered" evidence="16">
    <location>
        <begin position="544"/>
        <end position="608"/>
    </location>
</feature>
<evidence type="ECO:0000256" key="15">
    <source>
        <dbReference type="PROSITE-ProRule" id="PRU10132"/>
    </source>
</evidence>
<dbReference type="PROSITE" id="PS00865">
    <property type="entry name" value="UBIQUITIN_ACTIVAT_2"/>
    <property type="match status" value="1"/>
</dbReference>
<dbReference type="PANTHER" id="PTHR10953:SF5">
    <property type="entry name" value="SUMO-ACTIVATING ENZYME SUBUNIT 2"/>
    <property type="match status" value="1"/>
</dbReference>
<dbReference type="Proteomes" id="UP001206595">
    <property type="component" value="Unassembled WGS sequence"/>
</dbReference>
<dbReference type="AlphaFoldDB" id="A0AAD5E583"/>
<dbReference type="RefSeq" id="XP_051441594.1">
    <property type="nucleotide sequence ID" value="XM_051591494.1"/>
</dbReference>
<comment type="pathway">
    <text evidence="2 11">Protein modification; protein sumoylation.</text>
</comment>
<dbReference type="FunFam" id="3.50.50.80:FF:000002">
    <property type="entry name" value="SUMO-activating enzyme subunit 2"/>
    <property type="match status" value="1"/>
</dbReference>
<evidence type="ECO:0000256" key="14">
    <source>
        <dbReference type="PIRSR" id="PIRSR039133-3"/>
    </source>
</evidence>
<feature type="domain" description="Ubiquitin/SUMO-activating enzyme ubiquitin-like" evidence="19">
    <location>
        <begin position="445"/>
        <end position="531"/>
    </location>
</feature>
<evidence type="ECO:0000256" key="2">
    <source>
        <dbReference type="ARBA" id="ARBA00004718"/>
    </source>
</evidence>
<dbReference type="GO" id="GO:0046872">
    <property type="term" value="F:metal ion binding"/>
    <property type="evidence" value="ECO:0007669"/>
    <property type="project" value="UniProtKB-KW"/>
</dbReference>
<dbReference type="CDD" id="cd01489">
    <property type="entry name" value="Uba2_SUMO"/>
    <property type="match status" value="1"/>
</dbReference>
<keyword evidence="7 11" id="KW-0833">Ubl conjugation pathway</keyword>
<evidence type="ECO:0000259" key="17">
    <source>
        <dbReference type="Pfam" id="PF00899"/>
    </source>
</evidence>
<dbReference type="GO" id="GO:0016740">
    <property type="term" value="F:transferase activity"/>
    <property type="evidence" value="ECO:0007669"/>
    <property type="project" value="UniProtKB-KW"/>
</dbReference>
<evidence type="ECO:0000256" key="10">
    <source>
        <dbReference type="ARBA" id="ARBA00023242"/>
    </source>
</evidence>
<evidence type="ECO:0000256" key="9">
    <source>
        <dbReference type="ARBA" id="ARBA00022840"/>
    </source>
</evidence>
<feature type="domain" description="THIF-type NAD/FAD binding fold" evidence="17">
    <location>
        <begin position="6"/>
        <end position="414"/>
    </location>
</feature>
<dbReference type="Pfam" id="PF10585">
    <property type="entry name" value="UBA_E1_SCCH"/>
    <property type="match status" value="1"/>
</dbReference>
<evidence type="ECO:0000256" key="13">
    <source>
        <dbReference type="PIRSR" id="PIRSR039133-2"/>
    </source>
</evidence>
<dbReference type="InterPro" id="IPR028077">
    <property type="entry name" value="UAE_UbL_dom"/>
</dbReference>
<dbReference type="EMBL" id="MU620953">
    <property type="protein sequence ID" value="KAI8576590.1"/>
    <property type="molecule type" value="Genomic_DNA"/>
</dbReference>
<feature type="binding site" evidence="13">
    <location>
        <position position="52"/>
    </location>
    <ligand>
        <name>ATP</name>
        <dbReference type="ChEBI" id="CHEBI:30616"/>
    </ligand>
</feature>
<keyword evidence="4" id="KW-0808">Transferase</keyword>
<dbReference type="InterPro" id="IPR035985">
    <property type="entry name" value="Ubiquitin-activating_enz"/>
</dbReference>
<accession>A0AAD5E583</accession>
<evidence type="ECO:0000256" key="12">
    <source>
        <dbReference type="PIRSR" id="PIRSR039133-1"/>
    </source>
</evidence>
<evidence type="ECO:0000256" key="3">
    <source>
        <dbReference type="ARBA" id="ARBA00005673"/>
    </source>
</evidence>
<proteinExistence type="inferred from homology"/>
<feature type="compositionally biased region" description="Acidic residues" evidence="16">
    <location>
        <begin position="596"/>
        <end position="605"/>
    </location>
</feature>
<name>A0AAD5E583_UMBRA</name>
<sequence length="619" mass="68608">MSRESNNIAVLGQTLHQRVASSRVLMVGAGGIGCELLKNLVLSGFKNIEVVDLDTIDLSNLNRQFLFQKQHIKKSKAHVAKESALKFNPAANITSHHANIKDKEFSVEWFKGFDLVLNALDNLDARRHVNMMCLAADVPLIESGTTGYLGQAYVIKKDVTECFDCTPKVTPTTYPVCTIRSTPSAPIHCIVWAKSYLFNQLFGNSEEEEEEAYQKETSDENAQEIEALARETEELRKIKEAMGSDEYGKAVFDKIFTGDIQRLLSMEDMWKNRTPPTPLYYDELAATMQAQMTSDVNGLKDQHTWNVRECFDMFVDSLTRLSTRLLDAKKDNPTNILVFDKDDNDAMDFVTAASNLRSTIFKIERKSRFDVKSMAGNIIPAIATTNAVIAGIVVMQAYKILNGQLSQTKRTYLKQVTRRPGLLVLEANSEPQADCAVCRTRNIGLKIDIHHTTLQSLLNNVVTASTETGGLGMSEEVTILEGDRLLYDIEFDDNAEKTLDALALEDGKILNIKDDEVDDDTGVNLVLQHATSVTLKNGASFELSGPTRPAIMEPESLGKRKREEGDEMANHAKRAALGNGSVPAASTSQADNGVIDLDDDETAIDEDGRTVKVWVLEDD</sequence>
<feature type="compositionally biased region" description="Basic and acidic residues" evidence="16">
    <location>
        <begin position="556"/>
        <end position="570"/>
    </location>
</feature>
<organism evidence="20 21">
    <name type="scientific">Umbelopsis ramanniana AG</name>
    <dbReference type="NCBI Taxonomy" id="1314678"/>
    <lineage>
        <taxon>Eukaryota</taxon>
        <taxon>Fungi</taxon>
        <taxon>Fungi incertae sedis</taxon>
        <taxon>Mucoromycota</taxon>
        <taxon>Mucoromycotina</taxon>
        <taxon>Umbelopsidomycetes</taxon>
        <taxon>Umbelopsidales</taxon>
        <taxon>Umbelopsidaceae</taxon>
        <taxon>Umbelopsis</taxon>
    </lineage>
</organism>
<dbReference type="FunFam" id="1.10.10.520:FF:000011">
    <property type="entry name" value="Ubiquitin-activating enzyme E1-like"/>
    <property type="match status" value="1"/>
</dbReference>
<evidence type="ECO:0000256" key="11">
    <source>
        <dbReference type="PIRNR" id="PIRNR039133"/>
    </source>
</evidence>
<feature type="binding site" evidence="13">
    <location>
        <begin position="121"/>
        <end position="126"/>
    </location>
    <ligand>
        <name>ATP</name>
        <dbReference type="ChEBI" id="CHEBI:30616"/>
    </ligand>
</feature>
<keyword evidence="21" id="KW-1185">Reference proteome</keyword>
<feature type="binding site" evidence="13">
    <location>
        <begin position="28"/>
        <end position="33"/>
    </location>
    <ligand>
        <name>ATP</name>
        <dbReference type="ChEBI" id="CHEBI:30616"/>
    </ligand>
</feature>
<keyword evidence="9 11" id="KW-0067">ATP-binding</keyword>
<dbReference type="InterPro" id="IPR030661">
    <property type="entry name" value="Uba2"/>
</dbReference>
<feature type="binding site" evidence="14">
    <location>
        <position position="162"/>
    </location>
    <ligand>
        <name>Zn(2+)</name>
        <dbReference type="ChEBI" id="CHEBI:29105"/>
    </ligand>
</feature>
<dbReference type="InterPro" id="IPR033127">
    <property type="entry name" value="UBQ-activ_enz_E1_Cys_AS"/>
</dbReference>
<evidence type="ECO:0000256" key="4">
    <source>
        <dbReference type="ARBA" id="ARBA00022679"/>
    </source>
</evidence>
<dbReference type="InterPro" id="IPR045886">
    <property type="entry name" value="ThiF/MoeB/HesA"/>
</dbReference>
<reference evidence="20" key="1">
    <citation type="submission" date="2021-06" db="EMBL/GenBank/DDBJ databases">
        <authorList>
            <consortium name="DOE Joint Genome Institute"/>
            <person name="Mondo S.J."/>
            <person name="Amses K.R."/>
            <person name="Simmons D.R."/>
            <person name="Longcore J.E."/>
            <person name="Seto K."/>
            <person name="Alves G.H."/>
            <person name="Bonds A.E."/>
            <person name="Quandt C.A."/>
            <person name="Davis W.J."/>
            <person name="Chang Y."/>
            <person name="Letcher P.M."/>
            <person name="Powell M.J."/>
            <person name="Kuo A."/>
            <person name="Labutti K."/>
            <person name="Pangilinan J."/>
            <person name="Andreopoulos W."/>
            <person name="Tritt A."/>
            <person name="Riley R."/>
            <person name="Hundley H."/>
            <person name="Johnson J."/>
            <person name="Lipzen A."/>
            <person name="Barry K."/>
            <person name="Berbee M.L."/>
            <person name="Buchler N.E."/>
            <person name="Grigoriev I.V."/>
            <person name="Spatafora J.W."/>
            <person name="Stajich J.E."/>
            <person name="James T.Y."/>
        </authorList>
    </citation>
    <scope>NUCLEOTIDE SEQUENCE</scope>
    <source>
        <strain evidence="20">AG</strain>
    </source>
</reference>
<evidence type="ECO:0000256" key="16">
    <source>
        <dbReference type="SAM" id="MobiDB-lite"/>
    </source>
</evidence>
<protein>
    <recommendedName>
        <fullName evidence="11">Ubiquitin-activating enzyme E1-like</fullName>
    </recommendedName>
</protein>
<dbReference type="InterPro" id="IPR019572">
    <property type="entry name" value="UBA_E1_SCCH"/>
</dbReference>
<evidence type="ECO:0000259" key="18">
    <source>
        <dbReference type="Pfam" id="PF10585"/>
    </source>
</evidence>
<keyword evidence="10" id="KW-0539">Nucleus</keyword>
<evidence type="ECO:0000313" key="21">
    <source>
        <dbReference type="Proteomes" id="UP001206595"/>
    </source>
</evidence>
<keyword evidence="6 11" id="KW-0547">Nucleotide-binding</keyword>
<keyword evidence="5 11" id="KW-0479">Metal-binding</keyword>
<comment type="subunit">
    <text evidence="11">Heterodimer.</text>
</comment>
<dbReference type="Gene3D" id="1.10.10.520">
    <property type="entry name" value="Ubiquitin activating enzymes (Uba3). Chain: B, domain 2"/>
    <property type="match status" value="1"/>
</dbReference>
<feature type="binding site" evidence="13">
    <location>
        <position position="76"/>
    </location>
    <ligand>
        <name>ATP</name>
        <dbReference type="ChEBI" id="CHEBI:30616"/>
    </ligand>
</feature>